<organism evidence="3 4">
    <name type="scientific">Pseudonocardia autotrophica</name>
    <name type="common">Amycolata autotrophica</name>
    <name type="synonym">Nocardia autotrophica</name>
    <dbReference type="NCBI Taxonomy" id="2074"/>
    <lineage>
        <taxon>Bacteria</taxon>
        <taxon>Bacillati</taxon>
        <taxon>Actinomycetota</taxon>
        <taxon>Actinomycetes</taxon>
        <taxon>Pseudonocardiales</taxon>
        <taxon>Pseudonocardiaceae</taxon>
        <taxon>Pseudonocardia</taxon>
    </lineage>
</organism>
<keyword evidence="2" id="KW-0812">Transmembrane</keyword>
<keyword evidence="2" id="KW-0472">Membrane</keyword>
<dbReference type="Proteomes" id="UP000194360">
    <property type="component" value="Unassembled WGS sequence"/>
</dbReference>
<accession>A0A1Y2MZ13</accession>
<feature type="region of interest" description="Disordered" evidence="1">
    <location>
        <begin position="1"/>
        <end position="27"/>
    </location>
</feature>
<keyword evidence="4" id="KW-1185">Reference proteome</keyword>
<gene>
    <name evidence="3" type="ORF">BG845_02824</name>
</gene>
<dbReference type="STRING" id="2074.BG845_02824"/>
<dbReference type="EMBL" id="MIGB01000013">
    <property type="protein sequence ID" value="OSY40420.1"/>
    <property type="molecule type" value="Genomic_DNA"/>
</dbReference>
<feature type="region of interest" description="Disordered" evidence="1">
    <location>
        <begin position="60"/>
        <end position="104"/>
    </location>
</feature>
<feature type="compositionally biased region" description="Pro residues" evidence="1">
    <location>
        <begin position="86"/>
        <end position="100"/>
    </location>
</feature>
<evidence type="ECO:0000313" key="4">
    <source>
        <dbReference type="Proteomes" id="UP000194360"/>
    </source>
</evidence>
<feature type="transmembrane region" description="Helical" evidence="2">
    <location>
        <begin position="33"/>
        <end position="55"/>
    </location>
</feature>
<proteinExistence type="predicted"/>
<sequence>MNPTPSSPEGAENSPHDASPVHRPEGARRDRPVWHWMVVSSAVTAVVVTTVVVAVMSAGGGGGTATASADTRSSATPAPVRTTTRTPPPPTTTVAPPPAPAREISSRDWQKIARDPNSHLGDSIVVHGHVTQFDSGTGLTTFRANVDGTRQGRWYDYQTNTLLTGEREAVADLVQGDLFRAEVVVGQPYSYTNTMGGSTTVPTLTITTVTRTGSAD</sequence>
<name>A0A1Y2MZ13_PSEAH</name>
<reference evidence="3 4" key="1">
    <citation type="submission" date="2016-09" db="EMBL/GenBank/DDBJ databases">
        <title>Pseudonocardia autotrophica DSM535, a candidate organism with high potential of specific P450 cytochromes.</title>
        <authorList>
            <person name="Grumaz C."/>
            <person name="Vainshtein Y."/>
            <person name="Kirstahler P."/>
            <person name="Sohn K."/>
        </authorList>
    </citation>
    <scope>NUCLEOTIDE SEQUENCE [LARGE SCALE GENOMIC DNA]</scope>
    <source>
        <strain evidence="3 4">DSM 535</strain>
    </source>
</reference>
<evidence type="ECO:0000256" key="2">
    <source>
        <dbReference type="SAM" id="Phobius"/>
    </source>
</evidence>
<keyword evidence="2" id="KW-1133">Transmembrane helix</keyword>
<feature type="compositionally biased region" description="Low complexity" evidence="1">
    <location>
        <begin position="65"/>
        <end position="85"/>
    </location>
</feature>
<evidence type="ECO:0000313" key="3">
    <source>
        <dbReference type="EMBL" id="OSY40420.1"/>
    </source>
</evidence>
<comment type="caution">
    <text evidence="3">The sequence shown here is derived from an EMBL/GenBank/DDBJ whole genome shotgun (WGS) entry which is preliminary data.</text>
</comment>
<evidence type="ECO:0000256" key="1">
    <source>
        <dbReference type="SAM" id="MobiDB-lite"/>
    </source>
</evidence>
<protein>
    <submittedName>
        <fullName evidence="3">Uncharacterized protein</fullName>
    </submittedName>
</protein>
<dbReference type="AlphaFoldDB" id="A0A1Y2MZ13"/>